<dbReference type="GO" id="GO:0005524">
    <property type="term" value="F:ATP binding"/>
    <property type="evidence" value="ECO:0007669"/>
    <property type="project" value="InterPro"/>
</dbReference>
<dbReference type="InterPro" id="IPR036259">
    <property type="entry name" value="MFS_trans_sf"/>
</dbReference>
<gene>
    <name evidence="9" type="ORF">QYM36_010553</name>
</gene>
<dbReference type="InterPro" id="IPR017871">
    <property type="entry name" value="ABC_transporter-like_CS"/>
</dbReference>
<dbReference type="InterPro" id="IPR027417">
    <property type="entry name" value="P-loop_NTPase"/>
</dbReference>
<keyword evidence="2" id="KW-0813">Transport</keyword>
<evidence type="ECO:0000256" key="5">
    <source>
        <dbReference type="ARBA" id="ARBA00022989"/>
    </source>
</evidence>
<dbReference type="Gene3D" id="3.40.50.300">
    <property type="entry name" value="P-loop containing nucleotide triphosphate hydrolases"/>
    <property type="match status" value="1"/>
</dbReference>
<dbReference type="Pfam" id="PF00083">
    <property type="entry name" value="Sugar_tr"/>
    <property type="match status" value="1"/>
</dbReference>
<organism evidence="9 10">
    <name type="scientific">Artemia franciscana</name>
    <name type="common">Brine shrimp</name>
    <name type="synonym">Artemia sanfranciscana</name>
    <dbReference type="NCBI Taxonomy" id="6661"/>
    <lineage>
        <taxon>Eukaryota</taxon>
        <taxon>Metazoa</taxon>
        <taxon>Ecdysozoa</taxon>
        <taxon>Arthropoda</taxon>
        <taxon>Crustacea</taxon>
        <taxon>Branchiopoda</taxon>
        <taxon>Anostraca</taxon>
        <taxon>Artemiidae</taxon>
        <taxon>Artemia</taxon>
    </lineage>
</organism>
<dbReference type="PROSITE" id="PS00211">
    <property type="entry name" value="ABC_TRANSPORTER_1"/>
    <property type="match status" value="1"/>
</dbReference>
<dbReference type="PROSITE" id="PS50893">
    <property type="entry name" value="ABC_TRANSPORTER_2"/>
    <property type="match status" value="1"/>
</dbReference>
<protein>
    <recommendedName>
        <fullName evidence="8">ABC transporter domain-containing protein</fullName>
    </recommendedName>
</protein>
<dbReference type="Pfam" id="PF00005">
    <property type="entry name" value="ABC_tran"/>
    <property type="match status" value="1"/>
</dbReference>
<evidence type="ECO:0000256" key="6">
    <source>
        <dbReference type="ARBA" id="ARBA00023136"/>
    </source>
</evidence>
<dbReference type="InterPro" id="IPR003439">
    <property type="entry name" value="ABC_transporter-like_ATP-bd"/>
</dbReference>
<dbReference type="Gene3D" id="1.20.1250.20">
    <property type="entry name" value="MFS general substrate transporter like domains"/>
    <property type="match status" value="1"/>
</dbReference>
<comment type="caution">
    <text evidence="9">The sequence shown here is derived from an EMBL/GenBank/DDBJ whole genome shotgun (WGS) entry which is preliminary data.</text>
</comment>
<dbReference type="Proteomes" id="UP001187531">
    <property type="component" value="Unassembled WGS sequence"/>
</dbReference>
<feature type="transmembrane region" description="Helical" evidence="7">
    <location>
        <begin position="46"/>
        <end position="66"/>
    </location>
</feature>
<keyword evidence="5 7" id="KW-1133">Transmembrane helix</keyword>
<dbReference type="GO" id="GO:0016887">
    <property type="term" value="F:ATP hydrolysis activity"/>
    <property type="evidence" value="ECO:0007669"/>
    <property type="project" value="InterPro"/>
</dbReference>
<feature type="transmembrane region" description="Helical" evidence="7">
    <location>
        <begin position="384"/>
        <end position="405"/>
    </location>
</feature>
<feature type="transmembrane region" description="Helical" evidence="7">
    <location>
        <begin position="417"/>
        <end position="437"/>
    </location>
</feature>
<evidence type="ECO:0000256" key="7">
    <source>
        <dbReference type="SAM" id="Phobius"/>
    </source>
</evidence>
<feature type="domain" description="ABC transporter" evidence="8">
    <location>
        <begin position="379"/>
        <end position="616"/>
    </location>
</feature>
<dbReference type="GO" id="GO:0015421">
    <property type="term" value="F:ABC-type oligopeptide transporter activity"/>
    <property type="evidence" value="ECO:0007669"/>
    <property type="project" value="TreeGrafter"/>
</dbReference>
<keyword evidence="6 7" id="KW-0472">Membrane</keyword>
<feature type="transmembrane region" description="Helical" evidence="7">
    <location>
        <begin position="282"/>
        <end position="300"/>
    </location>
</feature>
<dbReference type="PANTHER" id="PTHR43394">
    <property type="entry name" value="ATP-DEPENDENT PERMEASE MDL1, MITOCHONDRIAL"/>
    <property type="match status" value="1"/>
</dbReference>
<dbReference type="InterPro" id="IPR039421">
    <property type="entry name" value="Type_1_exporter"/>
</dbReference>
<dbReference type="SUPFAM" id="SSF103473">
    <property type="entry name" value="MFS general substrate transporter"/>
    <property type="match status" value="1"/>
</dbReference>
<sequence>MQADSEVKANSLENKRDILPESAKKLLDYDTVLQYIGGFGPFQFRICILIWLAAMYCAAGVMSFSFTGAVLEHRCLLPECESAETNDSRSIWTDAINESSYPLPLKAGKTYRCLKYTNLSLVEGFCTSRGDNKDGVKCNEWVYDDSVLKISIVSEFNLVCEKAWIEPVLASAYMIGMVFGSISFGAIADKIGRLKTFIIVVAIAAIAQTAAAFSVNPEMFFVLRFFAGASIIGLYQILNVLGTEFVGSEFRLKFGFIQNIFFAIGSCSLGIVAIFVKDWRTLQLIYGAPGFLLLSYWWLLPESCRWLINQGRLEEAKKIVEMACRVNKKTVPQHLLCTSLDGTGALDYDAVDKNEAKSGVSSKTATTGSMLEVLKNRILRKRTFLMFFVWFSVSMSFYGLSMVLTDLSDNYILNYELAMLVEIPSHITSIFLVGILGRRTMMFGSTLVGGIGCLAAGFVPSGRDTVLFHNTIYYNLAYGNFKASPEEVFAAARMAGIHDSVISWPKGYDTEVGERGLKLSGGEKQRVSIARAILKSSPILIFDEATSSLDSITENTIMDALKVATSGRTSICIAHRLSTVVDADEILVLDKGHLAEKGNHRELLSRPDSVYRKLWNAQHQAALSS</sequence>
<accession>A0AA88HXS7</accession>
<dbReference type="GO" id="GO:0090374">
    <property type="term" value="P:oligopeptide export from mitochondrion"/>
    <property type="evidence" value="ECO:0007669"/>
    <property type="project" value="TreeGrafter"/>
</dbReference>
<dbReference type="AlphaFoldDB" id="A0AA88HXS7"/>
<feature type="transmembrane region" description="Helical" evidence="7">
    <location>
        <begin position="168"/>
        <end position="187"/>
    </location>
</feature>
<evidence type="ECO:0000256" key="2">
    <source>
        <dbReference type="ARBA" id="ARBA00022448"/>
    </source>
</evidence>
<dbReference type="InterPro" id="IPR005828">
    <property type="entry name" value="MFS_sugar_transport-like"/>
</dbReference>
<dbReference type="EMBL" id="JAVRJZ010000012">
    <property type="protein sequence ID" value="KAK2716019.1"/>
    <property type="molecule type" value="Genomic_DNA"/>
</dbReference>
<evidence type="ECO:0000259" key="8">
    <source>
        <dbReference type="PROSITE" id="PS50893"/>
    </source>
</evidence>
<comment type="subcellular location">
    <subcellularLocation>
        <location evidence="1">Membrane</location>
    </subcellularLocation>
</comment>
<proteinExistence type="predicted"/>
<dbReference type="GO" id="GO:0005743">
    <property type="term" value="C:mitochondrial inner membrane"/>
    <property type="evidence" value="ECO:0007669"/>
    <property type="project" value="TreeGrafter"/>
</dbReference>
<reference evidence="9" key="1">
    <citation type="submission" date="2023-07" db="EMBL/GenBank/DDBJ databases">
        <title>Chromosome-level genome assembly of Artemia franciscana.</title>
        <authorList>
            <person name="Jo E."/>
        </authorList>
    </citation>
    <scope>NUCLEOTIDE SEQUENCE</scope>
    <source>
        <tissue evidence="9">Whole body</tissue>
    </source>
</reference>
<keyword evidence="4" id="KW-0677">Repeat</keyword>
<feature type="transmembrane region" description="Helical" evidence="7">
    <location>
        <begin position="254"/>
        <end position="276"/>
    </location>
</feature>
<dbReference type="SUPFAM" id="SSF52540">
    <property type="entry name" value="P-loop containing nucleoside triphosphate hydrolases"/>
    <property type="match status" value="1"/>
</dbReference>
<evidence type="ECO:0000313" key="9">
    <source>
        <dbReference type="EMBL" id="KAK2716019.1"/>
    </source>
</evidence>
<name>A0AA88HXS7_ARTSF</name>
<dbReference type="PANTHER" id="PTHR43394:SF11">
    <property type="entry name" value="ATP-BINDING CASSETTE TRANSPORTER"/>
    <property type="match status" value="1"/>
</dbReference>
<dbReference type="Gene3D" id="1.10.286.90">
    <property type="entry name" value="MFS transporter, transmembrane helix TM10b"/>
    <property type="match status" value="1"/>
</dbReference>
<feature type="transmembrane region" description="Helical" evidence="7">
    <location>
        <begin position="194"/>
        <end position="215"/>
    </location>
</feature>
<evidence type="ECO:0000313" key="10">
    <source>
        <dbReference type="Proteomes" id="UP001187531"/>
    </source>
</evidence>
<keyword evidence="10" id="KW-1185">Reference proteome</keyword>
<feature type="transmembrane region" description="Helical" evidence="7">
    <location>
        <begin position="221"/>
        <end position="242"/>
    </location>
</feature>
<evidence type="ECO:0000256" key="4">
    <source>
        <dbReference type="ARBA" id="ARBA00022737"/>
    </source>
</evidence>
<evidence type="ECO:0000256" key="1">
    <source>
        <dbReference type="ARBA" id="ARBA00004370"/>
    </source>
</evidence>
<keyword evidence="3 7" id="KW-0812">Transmembrane</keyword>
<evidence type="ECO:0000256" key="3">
    <source>
        <dbReference type="ARBA" id="ARBA00022692"/>
    </source>
</evidence>